<protein>
    <submittedName>
        <fullName evidence="3">Metacaspase-1 isoform A</fullName>
    </submittedName>
</protein>
<dbReference type="AlphaFoldDB" id="A0A445M091"/>
<dbReference type="InterPro" id="IPR011600">
    <property type="entry name" value="Pept_C14_caspase"/>
</dbReference>
<comment type="caution">
    <text evidence="3">The sequence shown here is derived from an EMBL/GenBank/DDBJ whole genome shotgun (WGS) entry which is preliminary data.</text>
</comment>
<evidence type="ECO:0000313" key="3">
    <source>
        <dbReference type="EMBL" id="RZC28989.1"/>
    </source>
</evidence>
<dbReference type="GO" id="GO:0005737">
    <property type="term" value="C:cytoplasm"/>
    <property type="evidence" value="ECO:0007669"/>
    <property type="project" value="TreeGrafter"/>
</dbReference>
<dbReference type="PANTHER" id="PTHR48104">
    <property type="entry name" value="METACASPASE-4"/>
    <property type="match status" value="1"/>
</dbReference>
<proteinExistence type="inferred from homology"/>
<accession>A0A445M091</accession>
<name>A0A445M091_GLYSO</name>
<keyword evidence="4" id="KW-1185">Reference proteome</keyword>
<comment type="similarity">
    <text evidence="1">Belongs to the peptidase C14B family.</text>
</comment>
<dbReference type="GO" id="GO:0004197">
    <property type="term" value="F:cysteine-type endopeptidase activity"/>
    <property type="evidence" value="ECO:0007669"/>
    <property type="project" value="InterPro"/>
</dbReference>
<feature type="domain" description="Peptidase C14 caspase" evidence="2">
    <location>
        <begin position="9"/>
        <end position="78"/>
    </location>
</feature>
<dbReference type="EMBL" id="QZWG01000001">
    <property type="protein sequence ID" value="RZC28989.1"/>
    <property type="molecule type" value="Genomic_DNA"/>
</dbReference>
<evidence type="ECO:0000313" key="4">
    <source>
        <dbReference type="Proteomes" id="UP000289340"/>
    </source>
</evidence>
<dbReference type="Gene3D" id="3.40.50.12660">
    <property type="match status" value="1"/>
</dbReference>
<evidence type="ECO:0000256" key="1">
    <source>
        <dbReference type="ARBA" id="ARBA00009005"/>
    </source>
</evidence>
<dbReference type="GO" id="GO:0006508">
    <property type="term" value="P:proteolysis"/>
    <property type="evidence" value="ECO:0007669"/>
    <property type="project" value="InterPro"/>
</dbReference>
<sequence length="114" mass="13176">MVSPILCSTVFYHFGHGLQQSEYYKGDEIDRLDEPICPDDFMRERMISENNINSTIVQPLKKGAHSHAIIDACHGGKTIDLMHLCQKEKLDMQCYLSFDFMLVFHTHSYHLKGN</sequence>
<organism evidence="3 4">
    <name type="scientific">Glycine soja</name>
    <name type="common">Wild soybean</name>
    <dbReference type="NCBI Taxonomy" id="3848"/>
    <lineage>
        <taxon>Eukaryota</taxon>
        <taxon>Viridiplantae</taxon>
        <taxon>Streptophyta</taxon>
        <taxon>Embryophyta</taxon>
        <taxon>Tracheophyta</taxon>
        <taxon>Spermatophyta</taxon>
        <taxon>Magnoliopsida</taxon>
        <taxon>eudicotyledons</taxon>
        <taxon>Gunneridae</taxon>
        <taxon>Pentapetalae</taxon>
        <taxon>rosids</taxon>
        <taxon>fabids</taxon>
        <taxon>Fabales</taxon>
        <taxon>Fabaceae</taxon>
        <taxon>Papilionoideae</taxon>
        <taxon>50 kb inversion clade</taxon>
        <taxon>NPAAA clade</taxon>
        <taxon>indigoferoid/millettioid clade</taxon>
        <taxon>Phaseoleae</taxon>
        <taxon>Glycine</taxon>
        <taxon>Glycine subgen. Soja</taxon>
    </lineage>
</organism>
<reference evidence="3 4" key="1">
    <citation type="submission" date="2018-09" db="EMBL/GenBank/DDBJ databases">
        <title>A high-quality reference genome of wild soybean provides a powerful tool to mine soybean genomes.</title>
        <authorList>
            <person name="Xie M."/>
            <person name="Chung C.Y.L."/>
            <person name="Li M.-W."/>
            <person name="Wong F.-L."/>
            <person name="Chan T.-F."/>
            <person name="Lam H.-M."/>
        </authorList>
    </citation>
    <scope>NUCLEOTIDE SEQUENCE [LARGE SCALE GENOMIC DNA]</scope>
    <source>
        <strain evidence="4">cv. W05</strain>
        <tissue evidence="3">Hypocotyl of etiolated seedlings</tissue>
    </source>
</reference>
<dbReference type="Pfam" id="PF00656">
    <property type="entry name" value="Peptidase_C14"/>
    <property type="match status" value="1"/>
</dbReference>
<dbReference type="InterPro" id="IPR050452">
    <property type="entry name" value="Metacaspase"/>
</dbReference>
<gene>
    <name evidence="3" type="ORF">D0Y65_000817</name>
</gene>
<dbReference type="PANTHER" id="PTHR48104:SF2">
    <property type="entry name" value="METACASPASE-1-LIKE ISOFORM X1"/>
    <property type="match status" value="1"/>
</dbReference>
<dbReference type="Proteomes" id="UP000289340">
    <property type="component" value="Chromosome 1"/>
</dbReference>
<evidence type="ECO:0000259" key="2">
    <source>
        <dbReference type="Pfam" id="PF00656"/>
    </source>
</evidence>